<dbReference type="CDD" id="cd05283">
    <property type="entry name" value="CAD1"/>
    <property type="match status" value="1"/>
</dbReference>
<dbReference type="RefSeq" id="WP_121484083.1">
    <property type="nucleotide sequence ID" value="NZ_QQXL01000001.1"/>
</dbReference>
<dbReference type="GO" id="GO:0008270">
    <property type="term" value="F:zinc ion binding"/>
    <property type="evidence" value="ECO:0007669"/>
    <property type="project" value="InterPro"/>
</dbReference>
<comment type="cofactor">
    <cofactor evidence="1 7">
        <name>Zn(2+)</name>
        <dbReference type="ChEBI" id="CHEBI:29105"/>
    </cofactor>
</comment>
<keyword evidence="11" id="KW-1185">Reference proteome</keyword>
<dbReference type="Gene3D" id="3.90.180.10">
    <property type="entry name" value="Medium-chain alcohol dehydrogenases, catalytic domain"/>
    <property type="match status" value="1"/>
</dbReference>
<comment type="similarity">
    <text evidence="7">Belongs to the zinc-containing alcohol dehydrogenase family.</text>
</comment>
<dbReference type="InterPro" id="IPR036291">
    <property type="entry name" value="NAD(P)-bd_dom_sf"/>
</dbReference>
<dbReference type="InterPro" id="IPR020843">
    <property type="entry name" value="ER"/>
</dbReference>
<dbReference type="InterPro" id="IPR013149">
    <property type="entry name" value="ADH-like_C"/>
</dbReference>
<evidence type="ECO:0000256" key="1">
    <source>
        <dbReference type="ARBA" id="ARBA00001947"/>
    </source>
</evidence>
<dbReference type="Proteomes" id="UP000273119">
    <property type="component" value="Unassembled WGS sequence"/>
</dbReference>
<sequence>MSVVRPPSLTALTALREKLSARLPIRGTGKPGGGDPRSASTNPEGPEQSPVEAASLAGRGQAHTAQARGVRTLGGNLETVLLPRRAADAHDVVIAVEFCGLCHSDVHAARGEWGGRALPLVPGHEIVGRVVAVGSEVSLHAVGDRVGVGCLVASCRECDECRAGREMFCEVGSVGTYGAWDRFHDERTQGGYSTSVVVAEDFVLRIPEALDPAAAAPLLCAGITTYSPLRSAGVGPGSRVAVAGLGGLGHLAVKIAVAMGAEVSVFTTSPSKVDAALALGASDVVLSRDPEAMKAQTRHFDVIIDAIAAAHDLNALLRCLRPTGRLVQVGLPPAEDGAAQGGAGDTVAPVDSTLLVRNGLSLHGSKIGGIPETQEMLDFCAEHGVATDIEMVTAHELDAAWERMVAGDVKYRFVLDAATLTD</sequence>
<keyword evidence="2 7" id="KW-0479">Metal-binding</keyword>
<dbReference type="SUPFAM" id="SSF51735">
    <property type="entry name" value="NAD(P)-binding Rossmann-fold domains"/>
    <property type="match status" value="1"/>
</dbReference>
<dbReference type="SUPFAM" id="SSF50129">
    <property type="entry name" value="GroES-like"/>
    <property type="match status" value="1"/>
</dbReference>
<reference evidence="10 11" key="1">
    <citation type="submission" date="2018-07" db="EMBL/GenBank/DDBJ databases">
        <title>Arthrobacter sp. nov., isolated from raw cow's milk with high bacterial count.</title>
        <authorList>
            <person name="Hahne J."/>
            <person name="Isele D."/>
            <person name="Lipski A."/>
        </authorList>
    </citation>
    <scope>NUCLEOTIDE SEQUENCE [LARGE SCALE GENOMIC DNA]</scope>
    <source>
        <strain evidence="10 11">JZ R-183</strain>
    </source>
</reference>
<evidence type="ECO:0000256" key="7">
    <source>
        <dbReference type="RuleBase" id="RU361277"/>
    </source>
</evidence>
<accession>A0A496PMP7</accession>
<evidence type="ECO:0000256" key="4">
    <source>
        <dbReference type="ARBA" id="ARBA00023002"/>
    </source>
</evidence>
<dbReference type="Gene3D" id="3.40.50.720">
    <property type="entry name" value="NAD(P)-binding Rossmann-like Domain"/>
    <property type="match status" value="1"/>
</dbReference>
<dbReference type="InterPro" id="IPR047109">
    <property type="entry name" value="CAD-like"/>
</dbReference>
<evidence type="ECO:0000256" key="3">
    <source>
        <dbReference type="ARBA" id="ARBA00022833"/>
    </source>
</evidence>
<proteinExistence type="inferred from homology"/>
<evidence type="ECO:0000256" key="6">
    <source>
        <dbReference type="ARBA" id="ARBA00048262"/>
    </source>
</evidence>
<dbReference type="SMART" id="SM00829">
    <property type="entry name" value="PKS_ER"/>
    <property type="match status" value="1"/>
</dbReference>
<dbReference type="PANTHER" id="PTHR42683">
    <property type="entry name" value="ALDEHYDE REDUCTASE"/>
    <property type="match status" value="1"/>
</dbReference>
<evidence type="ECO:0000256" key="2">
    <source>
        <dbReference type="ARBA" id="ARBA00022723"/>
    </source>
</evidence>
<keyword evidence="4" id="KW-0560">Oxidoreductase</keyword>
<gene>
    <name evidence="10" type="ORF">DWQ67_03040</name>
</gene>
<protein>
    <recommendedName>
        <fullName evidence="5">alcohol dehydrogenase (NADP(+))</fullName>
        <ecNumber evidence="5">1.1.1.2</ecNumber>
    </recommendedName>
</protein>
<comment type="caution">
    <text evidence="10">The sequence shown here is derived from an EMBL/GenBank/DDBJ whole genome shotgun (WGS) entry which is preliminary data.</text>
</comment>
<dbReference type="FunFam" id="3.40.50.720:FF:000022">
    <property type="entry name" value="Cinnamyl alcohol dehydrogenase"/>
    <property type="match status" value="1"/>
</dbReference>
<evidence type="ECO:0000256" key="5">
    <source>
        <dbReference type="ARBA" id="ARBA00024074"/>
    </source>
</evidence>
<evidence type="ECO:0000259" key="9">
    <source>
        <dbReference type="SMART" id="SM00829"/>
    </source>
</evidence>
<dbReference type="EMBL" id="QQXL01000001">
    <property type="protein sequence ID" value="RKW71820.1"/>
    <property type="molecule type" value="Genomic_DNA"/>
</dbReference>
<feature type="region of interest" description="Disordered" evidence="8">
    <location>
        <begin position="20"/>
        <end position="65"/>
    </location>
</feature>
<dbReference type="InterPro" id="IPR013154">
    <property type="entry name" value="ADH-like_N"/>
</dbReference>
<dbReference type="Pfam" id="PF08240">
    <property type="entry name" value="ADH_N"/>
    <property type="match status" value="1"/>
</dbReference>
<dbReference type="InterPro" id="IPR002328">
    <property type="entry name" value="ADH_Zn_CS"/>
</dbReference>
<dbReference type="InterPro" id="IPR011032">
    <property type="entry name" value="GroES-like_sf"/>
</dbReference>
<dbReference type="AlphaFoldDB" id="A0A496PMP7"/>
<dbReference type="PROSITE" id="PS00059">
    <property type="entry name" value="ADH_ZINC"/>
    <property type="match status" value="1"/>
</dbReference>
<keyword evidence="3 7" id="KW-0862">Zinc</keyword>
<name>A0A496PMP7_9MICC</name>
<evidence type="ECO:0000313" key="10">
    <source>
        <dbReference type="EMBL" id="RKW71820.1"/>
    </source>
</evidence>
<dbReference type="Pfam" id="PF00107">
    <property type="entry name" value="ADH_zinc_N"/>
    <property type="match status" value="1"/>
</dbReference>
<dbReference type="GO" id="GO:0008106">
    <property type="term" value="F:alcohol dehydrogenase (NADP+) activity"/>
    <property type="evidence" value="ECO:0007669"/>
    <property type="project" value="UniProtKB-EC"/>
</dbReference>
<comment type="catalytic activity">
    <reaction evidence="6">
        <text>a primary alcohol + NADP(+) = an aldehyde + NADPH + H(+)</text>
        <dbReference type="Rhea" id="RHEA:15937"/>
        <dbReference type="ChEBI" id="CHEBI:15378"/>
        <dbReference type="ChEBI" id="CHEBI:15734"/>
        <dbReference type="ChEBI" id="CHEBI:17478"/>
        <dbReference type="ChEBI" id="CHEBI:57783"/>
        <dbReference type="ChEBI" id="CHEBI:58349"/>
        <dbReference type="EC" id="1.1.1.2"/>
    </reaction>
</comment>
<feature type="domain" description="Enoyl reductase (ER)" evidence="9">
    <location>
        <begin position="75"/>
        <end position="415"/>
    </location>
</feature>
<organism evidence="10 11">
    <name type="scientific">Galactobacter caseinivorans</name>
    <dbReference type="NCBI Taxonomy" id="2676123"/>
    <lineage>
        <taxon>Bacteria</taxon>
        <taxon>Bacillati</taxon>
        <taxon>Actinomycetota</taxon>
        <taxon>Actinomycetes</taxon>
        <taxon>Micrococcales</taxon>
        <taxon>Micrococcaceae</taxon>
        <taxon>Galactobacter</taxon>
    </lineage>
</organism>
<evidence type="ECO:0000313" key="11">
    <source>
        <dbReference type="Proteomes" id="UP000273119"/>
    </source>
</evidence>
<dbReference type="EC" id="1.1.1.2" evidence="5"/>
<evidence type="ECO:0000256" key="8">
    <source>
        <dbReference type="SAM" id="MobiDB-lite"/>
    </source>
</evidence>